<organism evidence="3">
    <name type="scientific">uncultured Caudovirales phage</name>
    <dbReference type="NCBI Taxonomy" id="2100421"/>
    <lineage>
        <taxon>Viruses</taxon>
        <taxon>Duplodnaviria</taxon>
        <taxon>Heunggongvirae</taxon>
        <taxon>Uroviricota</taxon>
        <taxon>Caudoviricetes</taxon>
        <taxon>Peduoviridae</taxon>
        <taxon>Maltschvirus</taxon>
        <taxon>Maltschvirus maltsch</taxon>
    </lineage>
</organism>
<evidence type="ECO:0000313" key="3">
    <source>
        <dbReference type="EMBL" id="CAB4204909.1"/>
    </source>
</evidence>
<protein>
    <submittedName>
        <fullName evidence="3">Uncharacterized protein</fullName>
    </submittedName>
</protein>
<accession>A0A6J5S840</accession>
<sequence length="283" mass="31938">MSITSSSVLVEMNHSVWTAAKLDREATTQVTDNATAVRAAARVNKNLLPGVPTLKAINGHAAANRMWHYSRTLPWSDQGARLLPTSLFMDYKSEVNLRRNAFNQLVLDFLTEYPVLVQRAAADLGSLFDINDYPTADELRHKFAFQVVFSPLPDAGDFRLDVGAHDIEELKEQYESAFANRLSDAMRAPWENLHKLITGMSDKLIDLEGDEKKRYHETFITNAQGMCQMLTHLNVTGDPKLEQARKELEKVIAGVDIDDIRDSAPMRAEVKGKLDTMLKTYEW</sequence>
<dbReference type="EMBL" id="LR797238">
    <property type="protein sequence ID" value="CAB4195332.1"/>
    <property type="molecule type" value="Genomic_DNA"/>
</dbReference>
<reference evidence="3" key="1">
    <citation type="submission" date="2020-05" db="EMBL/GenBank/DDBJ databases">
        <authorList>
            <person name="Chiriac C."/>
            <person name="Salcher M."/>
            <person name="Ghai R."/>
            <person name="Kavagutti S V."/>
        </authorList>
    </citation>
    <scope>NUCLEOTIDE SEQUENCE</scope>
</reference>
<gene>
    <name evidence="1" type="ORF">UFOVP1195_8</name>
    <name evidence="2" type="ORF">UFOVP1288_8</name>
    <name evidence="3" type="ORF">UFOVP1409_8</name>
</gene>
<name>A0A6J5S840_9CAUD</name>
<evidence type="ECO:0000313" key="2">
    <source>
        <dbReference type="EMBL" id="CAB4195332.1"/>
    </source>
</evidence>
<proteinExistence type="predicted"/>
<evidence type="ECO:0000313" key="1">
    <source>
        <dbReference type="EMBL" id="CAB4189623.1"/>
    </source>
</evidence>
<dbReference type="EMBL" id="LR797352">
    <property type="protein sequence ID" value="CAB4204909.1"/>
    <property type="molecule type" value="Genomic_DNA"/>
</dbReference>
<dbReference type="EMBL" id="LR797149">
    <property type="protein sequence ID" value="CAB4189623.1"/>
    <property type="molecule type" value="Genomic_DNA"/>
</dbReference>